<evidence type="ECO:0000313" key="1">
    <source>
        <dbReference type="EMBL" id="KKL03622.1"/>
    </source>
</evidence>
<comment type="caution">
    <text evidence="1">The sequence shown here is derived from an EMBL/GenBank/DDBJ whole genome shotgun (WGS) entry which is preliminary data.</text>
</comment>
<feature type="non-terminal residue" evidence="1">
    <location>
        <position position="28"/>
    </location>
</feature>
<dbReference type="AlphaFoldDB" id="A0A0F9APS1"/>
<protein>
    <submittedName>
        <fullName evidence="1">Uncharacterized protein</fullName>
    </submittedName>
</protein>
<organism evidence="1">
    <name type="scientific">marine sediment metagenome</name>
    <dbReference type="NCBI Taxonomy" id="412755"/>
    <lineage>
        <taxon>unclassified sequences</taxon>
        <taxon>metagenomes</taxon>
        <taxon>ecological metagenomes</taxon>
    </lineage>
</organism>
<reference evidence="1" key="1">
    <citation type="journal article" date="2015" name="Nature">
        <title>Complex archaea that bridge the gap between prokaryotes and eukaryotes.</title>
        <authorList>
            <person name="Spang A."/>
            <person name="Saw J.H."/>
            <person name="Jorgensen S.L."/>
            <person name="Zaremba-Niedzwiedzka K."/>
            <person name="Martijn J."/>
            <person name="Lind A.E."/>
            <person name="van Eijk R."/>
            <person name="Schleper C."/>
            <person name="Guy L."/>
            <person name="Ettema T.J."/>
        </authorList>
    </citation>
    <scope>NUCLEOTIDE SEQUENCE</scope>
</reference>
<sequence length="28" mass="3197">MVKNKKIMSRLQLAVDVKGRKAGDPLHY</sequence>
<gene>
    <name evidence="1" type="ORF">LCGC14_2624310</name>
</gene>
<accession>A0A0F9APS1</accession>
<proteinExistence type="predicted"/>
<name>A0A0F9APS1_9ZZZZ</name>
<dbReference type="EMBL" id="LAZR01044854">
    <property type="protein sequence ID" value="KKL03622.1"/>
    <property type="molecule type" value="Genomic_DNA"/>
</dbReference>